<dbReference type="Pfam" id="PF18066">
    <property type="entry name" value="Phage_ABA_S"/>
    <property type="match status" value="1"/>
</dbReference>
<evidence type="ECO:0000259" key="1">
    <source>
        <dbReference type="Pfam" id="PF18066"/>
    </source>
</evidence>
<gene>
    <name evidence="2" type="ORF">TM448A03756_0009</name>
</gene>
<proteinExistence type="predicted"/>
<feature type="domain" description="Phage ABA sandwich" evidence="1">
    <location>
        <begin position="12"/>
        <end position="113"/>
    </location>
</feature>
<name>A0A6H2A240_9ZZZZ</name>
<evidence type="ECO:0000313" key="2">
    <source>
        <dbReference type="EMBL" id="QJA53637.1"/>
    </source>
</evidence>
<organism evidence="2">
    <name type="scientific">viral metagenome</name>
    <dbReference type="NCBI Taxonomy" id="1070528"/>
    <lineage>
        <taxon>unclassified sequences</taxon>
        <taxon>metagenomes</taxon>
        <taxon>organismal metagenomes</taxon>
    </lineage>
</organism>
<accession>A0A6H2A240</accession>
<dbReference type="Gene3D" id="3.30.2120.10">
    <property type="entry name" value="Bacillus phage protein-like"/>
    <property type="match status" value="1"/>
</dbReference>
<reference evidence="2" key="1">
    <citation type="submission" date="2020-03" db="EMBL/GenBank/DDBJ databases">
        <title>The deep terrestrial virosphere.</title>
        <authorList>
            <person name="Holmfeldt K."/>
            <person name="Nilsson E."/>
            <person name="Simone D."/>
            <person name="Lopez-Fernandez M."/>
            <person name="Wu X."/>
            <person name="de Brujin I."/>
            <person name="Lundin D."/>
            <person name="Andersson A."/>
            <person name="Bertilsson S."/>
            <person name="Dopson M."/>
        </authorList>
    </citation>
    <scope>NUCLEOTIDE SEQUENCE</scope>
    <source>
        <strain evidence="2">TM448A03756</strain>
    </source>
</reference>
<dbReference type="EMBL" id="MT144437">
    <property type="protein sequence ID" value="QJA53637.1"/>
    <property type="molecule type" value="Genomic_DNA"/>
</dbReference>
<dbReference type="InterPro" id="IPR041270">
    <property type="entry name" value="Phage_ABA_S"/>
</dbReference>
<dbReference type="AlphaFoldDB" id="A0A6H2A240"/>
<sequence>MPDQNLNAKMAELMGWRLNAPDADYRHGPWWGNEYGGFIIAEKDWTPLTDIAQAFMVVEKMAQGEPVYDLQLRSICLPGGKIKYTASFADILSGYKKWQDSDTPSEAICKAALEATI</sequence>
<dbReference type="InterPro" id="IPR028985">
    <property type="entry name" value="Bacillus_phage_prot-like"/>
</dbReference>
<protein>
    <recommendedName>
        <fullName evidence="1">Phage ABA sandwich domain-containing protein</fullName>
    </recommendedName>
</protein>